<dbReference type="EMBL" id="OC872475">
    <property type="protein sequence ID" value="CAD7635882.1"/>
    <property type="molecule type" value="Genomic_DNA"/>
</dbReference>
<keyword evidence="2" id="KW-1185">Reference proteome</keyword>
<accession>A0A7R9L6B3</accession>
<dbReference type="Proteomes" id="UP000759131">
    <property type="component" value="Unassembled WGS sequence"/>
</dbReference>
<dbReference type="AlphaFoldDB" id="A0A7R9L6B3"/>
<evidence type="ECO:0000313" key="2">
    <source>
        <dbReference type="Proteomes" id="UP000759131"/>
    </source>
</evidence>
<reference evidence="1" key="1">
    <citation type="submission" date="2020-11" db="EMBL/GenBank/DDBJ databases">
        <authorList>
            <person name="Tran Van P."/>
        </authorList>
    </citation>
    <scope>NUCLEOTIDE SEQUENCE</scope>
</reference>
<organism evidence="1">
    <name type="scientific">Medioppia subpectinata</name>
    <dbReference type="NCBI Taxonomy" id="1979941"/>
    <lineage>
        <taxon>Eukaryota</taxon>
        <taxon>Metazoa</taxon>
        <taxon>Ecdysozoa</taxon>
        <taxon>Arthropoda</taxon>
        <taxon>Chelicerata</taxon>
        <taxon>Arachnida</taxon>
        <taxon>Acari</taxon>
        <taxon>Acariformes</taxon>
        <taxon>Sarcoptiformes</taxon>
        <taxon>Oribatida</taxon>
        <taxon>Brachypylina</taxon>
        <taxon>Oppioidea</taxon>
        <taxon>Oppiidae</taxon>
        <taxon>Medioppia</taxon>
    </lineage>
</organism>
<name>A0A7R9L6B3_9ACAR</name>
<gene>
    <name evidence="1" type="ORF">OSB1V03_LOCUS16273</name>
</gene>
<dbReference type="EMBL" id="CAJPIZ010017900">
    <property type="protein sequence ID" value="CAG2116312.1"/>
    <property type="molecule type" value="Genomic_DNA"/>
</dbReference>
<protein>
    <submittedName>
        <fullName evidence="1">Uncharacterized protein</fullName>
    </submittedName>
</protein>
<evidence type="ECO:0000313" key="1">
    <source>
        <dbReference type="EMBL" id="CAD7635882.1"/>
    </source>
</evidence>
<sequence>MLKRALTVATNDYERQFLNDVVLGMGRKLGKYLDDFEHLLGGISDDILMYAPTNTLADNHIAYWREIKRSSLVRMMATDLVPAWHLIQLREYLKRQPQYKPSPLSNFIQYMDLPVVEMFNFYKSVIDSHAHNITAAEEHELFQLTHEMNDLDLKFHIMPILPKDKTLCDRVFDSLDDAMAKMYKTDYVQKILMNGTMTPENIRFGRSFWKRYKDFLTSHVELVKKATSMATDNNQRTALDAHVKHLIAGLAEYFPKFEQLLGGVPDEVRLRPMDESAIDMQLILYREMKRGSFIRMMLVEMVPIWRNLVLREYFKLQPHYSRQPLSDTILFYHFDMKRITNMYKHIINSFTNSTTAAQELELIQLVKEVKEVDGRFIDAM</sequence>
<proteinExistence type="predicted"/>